<evidence type="ECO:0000256" key="6">
    <source>
        <dbReference type="ARBA" id="ARBA00023004"/>
    </source>
</evidence>
<comment type="cofactor">
    <cofactor evidence="12">
        <name>[4Fe-4S] cluster</name>
        <dbReference type="ChEBI" id="CHEBI:49883"/>
    </cofactor>
    <text evidence="12">Binds 1 [4Fe-4S] cluster.</text>
</comment>
<dbReference type="Gene3D" id="1.10.340.30">
    <property type="entry name" value="Hypothetical protein, domain 2"/>
    <property type="match status" value="1"/>
</dbReference>
<keyword evidence="4 12" id="KW-0227">DNA damage</keyword>
<dbReference type="FunFam" id="1.10.1670.10:FF:000001">
    <property type="entry name" value="Endonuclease III"/>
    <property type="match status" value="1"/>
</dbReference>
<feature type="domain" description="HhH-GPD" evidence="13">
    <location>
        <begin position="38"/>
        <end position="185"/>
    </location>
</feature>
<gene>
    <name evidence="12 14" type="primary">nth</name>
    <name evidence="14" type="ORF">CRV12_00725</name>
</gene>
<comment type="catalytic activity">
    <reaction evidence="12">
        <text>2'-deoxyribonucleotide-(2'-deoxyribose 5'-phosphate)-2'-deoxyribonucleotide-DNA = a 3'-end 2'-deoxyribonucleotide-(2,3-dehydro-2,3-deoxyribose 5'-phosphate)-DNA + a 5'-end 5'-phospho-2'-deoxyribonucleoside-DNA + H(+)</text>
        <dbReference type="Rhea" id="RHEA:66592"/>
        <dbReference type="Rhea" id="RHEA-COMP:13180"/>
        <dbReference type="Rhea" id="RHEA-COMP:16897"/>
        <dbReference type="Rhea" id="RHEA-COMP:17067"/>
        <dbReference type="ChEBI" id="CHEBI:15378"/>
        <dbReference type="ChEBI" id="CHEBI:136412"/>
        <dbReference type="ChEBI" id="CHEBI:157695"/>
        <dbReference type="ChEBI" id="CHEBI:167181"/>
        <dbReference type="EC" id="4.2.99.18"/>
    </reaction>
</comment>
<feature type="binding site" evidence="12">
    <location>
        <position position="187"/>
    </location>
    <ligand>
        <name>[4Fe-4S] cluster</name>
        <dbReference type="ChEBI" id="CHEBI:49883"/>
    </ligand>
</feature>
<evidence type="ECO:0000259" key="13">
    <source>
        <dbReference type="SMART" id="SM00478"/>
    </source>
</evidence>
<dbReference type="InterPro" id="IPR004036">
    <property type="entry name" value="Endonuclease-III-like_CS2"/>
</dbReference>
<dbReference type="SMART" id="SM00525">
    <property type="entry name" value="FES"/>
    <property type="match status" value="1"/>
</dbReference>
<dbReference type="OrthoDB" id="9800977at2"/>
<dbReference type="PANTHER" id="PTHR10359">
    <property type="entry name" value="A/G-SPECIFIC ADENINE GLYCOSYLASE/ENDONUCLEASE III"/>
    <property type="match status" value="1"/>
</dbReference>
<keyword evidence="11 12" id="KW-0326">Glycosidase</keyword>
<name>A0A2P5T0M7_9GAMM</name>
<keyword evidence="7 12" id="KW-0411">Iron-sulfur</keyword>
<dbReference type="CDD" id="cd00056">
    <property type="entry name" value="ENDO3c"/>
    <property type="match status" value="1"/>
</dbReference>
<dbReference type="InterPro" id="IPR000445">
    <property type="entry name" value="HhH_motif"/>
</dbReference>
<dbReference type="RefSeq" id="WP_136130758.1">
    <property type="nucleotide sequence ID" value="NZ_PDKT01000001.1"/>
</dbReference>
<keyword evidence="3 12" id="KW-0479">Metal-binding</keyword>
<dbReference type="Pfam" id="PF00633">
    <property type="entry name" value="HHH"/>
    <property type="match status" value="1"/>
</dbReference>
<dbReference type="PROSITE" id="PS01155">
    <property type="entry name" value="ENDONUCLEASE_III_2"/>
    <property type="match status" value="1"/>
</dbReference>
<dbReference type="Pfam" id="PF00730">
    <property type="entry name" value="HhH-GPD"/>
    <property type="match status" value="1"/>
</dbReference>
<dbReference type="InterPro" id="IPR003265">
    <property type="entry name" value="HhH-GPD_domain"/>
</dbReference>
<evidence type="ECO:0000256" key="7">
    <source>
        <dbReference type="ARBA" id="ARBA00023014"/>
    </source>
</evidence>
<dbReference type="HAMAP" id="MF_00942">
    <property type="entry name" value="Nth"/>
    <property type="match status" value="1"/>
</dbReference>
<dbReference type="InterPro" id="IPR004035">
    <property type="entry name" value="Endouclease-III_FeS-bd_BS"/>
</dbReference>
<evidence type="ECO:0000256" key="8">
    <source>
        <dbReference type="ARBA" id="ARBA00023125"/>
    </source>
</evidence>
<dbReference type="GO" id="GO:0003677">
    <property type="term" value="F:DNA binding"/>
    <property type="evidence" value="ECO:0007669"/>
    <property type="project" value="UniProtKB-UniRule"/>
</dbReference>
<comment type="caution">
    <text evidence="14">The sequence shown here is derived from an EMBL/GenBank/DDBJ whole genome shotgun (WGS) entry which is preliminary data.</text>
</comment>
<dbReference type="Gene3D" id="1.10.1670.10">
    <property type="entry name" value="Helix-hairpin-Helix base-excision DNA repair enzymes (C-terminal)"/>
    <property type="match status" value="1"/>
</dbReference>
<dbReference type="SMART" id="SM00478">
    <property type="entry name" value="ENDO3c"/>
    <property type="match status" value="1"/>
</dbReference>
<dbReference type="Pfam" id="PF10576">
    <property type="entry name" value="EndIII_4Fe-2S"/>
    <property type="match status" value="1"/>
</dbReference>
<evidence type="ECO:0000256" key="10">
    <source>
        <dbReference type="ARBA" id="ARBA00023239"/>
    </source>
</evidence>
<dbReference type="PIRSF" id="PIRSF001435">
    <property type="entry name" value="Nth"/>
    <property type="match status" value="1"/>
</dbReference>
<dbReference type="FunFam" id="1.10.340.30:FF:000001">
    <property type="entry name" value="Endonuclease III"/>
    <property type="match status" value="1"/>
</dbReference>
<keyword evidence="2 12" id="KW-0004">4Fe-4S</keyword>
<dbReference type="NCBIfam" id="TIGR01083">
    <property type="entry name" value="nth"/>
    <property type="match status" value="1"/>
</dbReference>
<organism evidence="14 15">
    <name type="scientific">Candidatus Pantoea edessiphila</name>
    <dbReference type="NCBI Taxonomy" id="2044610"/>
    <lineage>
        <taxon>Bacteria</taxon>
        <taxon>Pseudomonadati</taxon>
        <taxon>Pseudomonadota</taxon>
        <taxon>Gammaproteobacteria</taxon>
        <taxon>Enterobacterales</taxon>
        <taxon>Erwiniaceae</taxon>
        <taxon>Pantoea</taxon>
    </lineage>
</organism>
<dbReference type="GO" id="GO:0140078">
    <property type="term" value="F:class I DNA-(apurinic or apyrimidinic site) endonuclease activity"/>
    <property type="evidence" value="ECO:0007669"/>
    <property type="project" value="UniProtKB-EC"/>
</dbReference>
<evidence type="ECO:0000256" key="9">
    <source>
        <dbReference type="ARBA" id="ARBA00023204"/>
    </source>
</evidence>
<dbReference type="EC" id="4.2.99.18" evidence="12"/>
<keyword evidence="5 12" id="KW-0378">Hydrolase</keyword>
<dbReference type="SUPFAM" id="SSF48150">
    <property type="entry name" value="DNA-glycosylase"/>
    <property type="match status" value="1"/>
</dbReference>
<keyword evidence="6 12" id="KW-0408">Iron</keyword>
<feature type="binding site" evidence="12">
    <location>
        <position position="197"/>
    </location>
    <ligand>
        <name>[4Fe-4S] cluster</name>
        <dbReference type="ChEBI" id="CHEBI:49883"/>
    </ligand>
</feature>
<dbReference type="InterPro" id="IPR023170">
    <property type="entry name" value="HhH_base_excis_C"/>
</dbReference>
<dbReference type="AlphaFoldDB" id="A0A2P5T0M7"/>
<feature type="binding site" evidence="12">
    <location>
        <position position="203"/>
    </location>
    <ligand>
        <name>[4Fe-4S] cluster</name>
        <dbReference type="ChEBI" id="CHEBI:49883"/>
    </ligand>
</feature>
<dbReference type="PANTHER" id="PTHR10359:SF18">
    <property type="entry name" value="ENDONUCLEASE III"/>
    <property type="match status" value="1"/>
</dbReference>
<reference evidence="14 15" key="1">
    <citation type="journal article" date="2018" name="Genome Biol. Evol.">
        <title>Cladogenesis and Genomic Streamlining in Extracellular Endosymbionts of Tropical Stink Bugs.</title>
        <authorList>
            <person name="Otero-Bravo A."/>
            <person name="Goffredi S."/>
            <person name="Sabree Z.L."/>
        </authorList>
    </citation>
    <scope>NUCLEOTIDE SEQUENCE [LARGE SCALE GENOMIC DNA]</scope>
    <source>
        <strain evidence="14 15">SoEE</strain>
    </source>
</reference>
<sequence length="210" mass="24251">MKQIVRIEILNRFEKKNPYPITELNFCSPFELLISTLLSTQSTDVIVNKATKKLYNKANDPRKFLDLGLNGIKNYIKPIGLYNIKALNIIKICHILLNKYKGKIPNNRIELEKLPGIGHKTASIILNTIFDQPEIAVDTHVFRVCNRTGFAPGKYVQHVSNKLSKVVPIIFKKHCHMWMVLHGRYICKARNPKCNECNIKDLCRYYAIKN</sequence>
<feature type="binding site" evidence="12">
    <location>
        <position position="194"/>
    </location>
    <ligand>
        <name>[4Fe-4S] cluster</name>
        <dbReference type="ChEBI" id="CHEBI:49883"/>
    </ligand>
</feature>
<keyword evidence="14" id="KW-0255">Endonuclease</keyword>
<accession>A0A2P5T0M7</accession>
<evidence type="ECO:0000256" key="5">
    <source>
        <dbReference type="ARBA" id="ARBA00022801"/>
    </source>
</evidence>
<comment type="function">
    <text evidence="12">DNA repair enzyme that has both DNA N-glycosylase activity and AP-lyase activity. The DNA N-glycosylase activity releases various damaged pyrimidines from DNA by cleaving the N-glycosidic bond, leaving an AP (apurinic/apyrimidinic) site. The AP-lyase activity cleaves the phosphodiester bond 3' to the AP site by a beta-elimination, leaving a 3'-terminal unsaturated sugar and a product with a terminal 5'-phosphate.</text>
</comment>
<dbReference type="Proteomes" id="UP000296153">
    <property type="component" value="Unassembled WGS sequence"/>
</dbReference>
<evidence type="ECO:0000256" key="1">
    <source>
        <dbReference type="ARBA" id="ARBA00008343"/>
    </source>
</evidence>
<comment type="similarity">
    <text evidence="1 12">Belongs to the Nth/MutY family.</text>
</comment>
<keyword evidence="8 12" id="KW-0238">DNA-binding</keyword>
<dbReference type="GO" id="GO:0006285">
    <property type="term" value="P:base-excision repair, AP site formation"/>
    <property type="evidence" value="ECO:0007669"/>
    <property type="project" value="TreeGrafter"/>
</dbReference>
<evidence type="ECO:0000256" key="12">
    <source>
        <dbReference type="HAMAP-Rule" id="MF_00942"/>
    </source>
</evidence>
<dbReference type="GO" id="GO:0046872">
    <property type="term" value="F:metal ion binding"/>
    <property type="evidence" value="ECO:0007669"/>
    <property type="project" value="UniProtKB-KW"/>
</dbReference>
<dbReference type="PROSITE" id="PS00764">
    <property type="entry name" value="ENDONUCLEASE_III_1"/>
    <property type="match status" value="1"/>
</dbReference>
<evidence type="ECO:0000256" key="3">
    <source>
        <dbReference type="ARBA" id="ARBA00022723"/>
    </source>
</evidence>
<dbReference type="InterPro" id="IPR003651">
    <property type="entry name" value="Endonuclease3_FeS-loop_motif"/>
</dbReference>
<protein>
    <recommendedName>
        <fullName evidence="12">Endonuclease III</fullName>
        <ecNumber evidence="12">4.2.99.18</ecNumber>
    </recommendedName>
    <alternativeName>
        <fullName evidence="12">DNA-(apurinic or apyrimidinic site) lyase</fullName>
    </alternativeName>
</protein>
<evidence type="ECO:0000313" key="14">
    <source>
        <dbReference type="EMBL" id="PPI88148.1"/>
    </source>
</evidence>
<evidence type="ECO:0000256" key="2">
    <source>
        <dbReference type="ARBA" id="ARBA00022485"/>
    </source>
</evidence>
<evidence type="ECO:0000256" key="11">
    <source>
        <dbReference type="ARBA" id="ARBA00023295"/>
    </source>
</evidence>
<dbReference type="GO" id="GO:0051539">
    <property type="term" value="F:4 iron, 4 sulfur cluster binding"/>
    <property type="evidence" value="ECO:0007669"/>
    <property type="project" value="UniProtKB-UniRule"/>
</dbReference>
<dbReference type="InterPro" id="IPR011257">
    <property type="entry name" value="DNA_glycosylase"/>
</dbReference>
<proteinExistence type="inferred from homology"/>
<keyword evidence="10 12" id="KW-0456">Lyase</keyword>
<dbReference type="EMBL" id="PDKT01000001">
    <property type="protein sequence ID" value="PPI88148.1"/>
    <property type="molecule type" value="Genomic_DNA"/>
</dbReference>
<evidence type="ECO:0000256" key="4">
    <source>
        <dbReference type="ARBA" id="ARBA00022763"/>
    </source>
</evidence>
<dbReference type="InterPro" id="IPR005759">
    <property type="entry name" value="Nth"/>
</dbReference>
<evidence type="ECO:0000313" key="15">
    <source>
        <dbReference type="Proteomes" id="UP000296153"/>
    </source>
</evidence>
<dbReference type="GO" id="GO:0019104">
    <property type="term" value="F:DNA N-glycosylase activity"/>
    <property type="evidence" value="ECO:0007669"/>
    <property type="project" value="UniProtKB-UniRule"/>
</dbReference>
<keyword evidence="9 12" id="KW-0234">DNA repair</keyword>
<keyword evidence="14" id="KW-0540">Nuclease</keyword>